<dbReference type="Proteomes" id="UP000192596">
    <property type="component" value="Unassembled WGS sequence"/>
</dbReference>
<evidence type="ECO:0000256" key="1">
    <source>
        <dbReference type="SAM" id="MobiDB-lite"/>
    </source>
</evidence>
<gene>
    <name evidence="2" type="ORF">B0A48_08626</name>
</gene>
<accession>A0A1V8T491</accession>
<dbReference type="AlphaFoldDB" id="A0A1V8T491"/>
<proteinExistence type="predicted"/>
<sequence length="99" mass="10690">MVDEKKDQQDKDDNSNKRDSAVGDNNGSATTDDVDMSAPRTFLAVPTDLSSLRAYYEVPALRRLLWQQIAKCGSMLALQRYGDAVAMVSVPSSGGFGSS</sequence>
<feature type="compositionally biased region" description="Basic and acidic residues" evidence="1">
    <location>
        <begin position="1"/>
        <end position="21"/>
    </location>
</feature>
<reference evidence="3" key="1">
    <citation type="submission" date="2017-03" db="EMBL/GenBank/DDBJ databases">
        <title>Genomes of endolithic fungi from Antarctica.</title>
        <authorList>
            <person name="Coleine C."/>
            <person name="Masonjones S."/>
            <person name="Stajich J.E."/>
        </authorList>
    </citation>
    <scope>NUCLEOTIDE SEQUENCE [LARGE SCALE GENOMIC DNA]</scope>
    <source>
        <strain evidence="3">CCFEE 5527</strain>
    </source>
</reference>
<evidence type="ECO:0000313" key="3">
    <source>
        <dbReference type="Proteomes" id="UP000192596"/>
    </source>
</evidence>
<comment type="caution">
    <text evidence="2">The sequence shown here is derived from an EMBL/GenBank/DDBJ whole genome shotgun (WGS) entry which is preliminary data.</text>
</comment>
<protein>
    <submittedName>
        <fullName evidence="2">Uncharacterized protein</fullName>
    </submittedName>
</protein>
<organism evidence="2 3">
    <name type="scientific">Cryoendolithus antarcticus</name>
    <dbReference type="NCBI Taxonomy" id="1507870"/>
    <lineage>
        <taxon>Eukaryota</taxon>
        <taxon>Fungi</taxon>
        <taxon>Dikarya</taxon>
        <taxon>Ascomycota</taxon>
        <taxon>Pezizomycotina</taxon>
        <taxon>Dothideomycetes</taxon>
        <taxon>Dothideomycetidae</taxon>
        <taxon>Cladosporiales</taxon>
        <taxon>Cladosporiaceae</taxon>
        <taxon>Cryoendolithus</taxon>
    </lineage>
</organism>
<keyword evidence="3" id="KW-1185">Reference proteome</keyword>
<name>A0A1V8T491_9PEZI</name>
<evidence type="ECO:0000313" key="2">
    <source>
        <dbReference type="EMBL" id="OQO06038.1"/>
    </source>
</evidence>
<feature type="region of interest" description="Disordered" evidence="1">
    <location>
        <begin position="1"/>
        <end position="37"/>
    </location>
</feature>
<dbReference type="EMBL" id="NAJO01000017">
    <property type="protein sequence ID" value="OQO06038.1"/>
    <property type="molecule type" value="Genomic_DNA"/>
</dbReference>
<dbReference type="InParanoid" id="A0A1V8T491"/>